<sequence length="65" mass="7583">MEHNKIMKTCEPDTMVVLAVANPHKNDVVRVSPFTLEMECSELALKLWILLQLMKEIRDESQRKT</sequence>
<dbReference type="EMBL" id="JXTC01000112">
    <property type="protein sequence ID" value="PON87813.1"/>
    <property type="molecule type" value="Genomic_DNA"/>
</dbReference>
<dbReference type="Proteomes" id="UP000237000">
    <property type="component" value="Unassembled WGS sequence"/>
</dbReference>
<keyword evidence="2" id="KW-1185">Reference proteome</keyword>
<evidence type="ECO:0000313" key="2">
    <source>
        <dbReference type="Proteomes" id="UP000237000"/>
    </source>
</evidence>
<evidence type="ECO:0000313" key="1">
    <source>
        <dbReference type="EMBL" id="PON87813.1"/>
    </source>
</evidence>
<gene>
    <name evidence="1" type="ORF">TorRG33x02_163580</name>
</gene>
<dbReference type="AlphaFoldDB" id="A0A2P5EQI1"/>
<reference evidence="2" key="1">
    <citation type="submission" date="2016-06" db="EMBL/GenBank/DDBJ databases">
        <title>Parallel loss of symbiosis genes in relatives of nitrogen-fixing non-legume Parasponia.</title>
        <authorList>
            <person name="Van Velzen R."/>
            <person name="Holmer R."/>
            <person name="Bu F."/>
            <person name="Rutten L."/>
            <person name="Van Zeijl A."/>
            <person name="Liu W."/>
            <person name="Santuari L."/>
            <person name="Cao Q."/>
            <person name="Sharma T."/>
            <person name="Shen D."/>
            <person name="Roswanjaya Y."/>
            <person name="Wardhani T."/>
            <person name="Kalhor M.S."/>
            <person name="Jansen J."/>
            <person name="Van den Hoogen J."/>
            <person name="Gungor B."/>
            <person name="Hartog M."/>
            <person name="Hontelez J."/>
            <person name="Verver J."/>
            <person name="Yang W.-C."/>
            <person name="Schijlen E."/>
            <person name="Repin R."/>
            <person name="Schilthuizen M."/>
            <person name="Schranz E."/>
            <person name="Heidstra R."/>
            <person name="Miyata K."/>
            <person name="Fedorova E."/>
            <person name="Kohlen W."/>
            <person name="Bisseling T."/>
            <person name="Smit S."/>
            <person name="Geurts R."/>
        </authorList>
    </citation>
    <scope>NUCLEOTIDE SEQUENCE [LARGE SCALE GENOMIC DNA]</scope>
    <source>
        <strain evidence="2">cv. RG33-2</strain>
    </source>
</reference>
<proteinExistence type="predicted"/>
<dbReference type="InParanoid" id="A0A2P5EQI1"/>
<comment type="caution">
    <text evidence="1">The sequence shown here is derived from an EMBL/GenBank/DDBJ whole genome shotgun (WGS) entry which is preliminary data.</text>
</comment>
<name>A0A2P5EQI1_TREOI</name>
<organism evidence="1 2">
    <name type="scientific">Trema orientale</name>
    <name type="common">Charcoal tree</name>
    <name type="synonym">Celtis orientalis</name>
    <dbReference type="NCBI Taxonomy" id="63057"/>
    <lineage>
        <taxon>Eukaryota</taxon>
        <taxon>Viridiplantae</taxon>
        <taxon>Streptophyta</taxon>
        <taxon>Embryophyta</taxon>
        <taxon>Tracheophyta</taxon>
        <taxon>Spermatophyta</taxon>
        <taxon>Magnoliopsida</taxon>
        <taxon>eudicotyledons</taxon>
        <taxon>Gunneridae</taxon>
        <taxon>Pentapetalae</taxon>
        <taxon>rosids</taxon>
        <taxon>fabids</taxon>
        <taxon>Rosales</taxon>
        <taxon>Cannabaceae</taxon>
        <taxon>Trema</taxon>
    </lineage>
</organism>
<protein>
    <submittedName>
        <fullName evidence="1">Uncharacterized protein</fullName>
    </submittedName>
</protein>
<accession>A0A2P5EQI1</accession>